<organism evidence="2 3">
    <name type="scientific">Pengzhenrongella sicca</name>
    <dbReference type="NCBI Taxonomy" id="2819238"/>
    <lineage>
        <taxon>Bacteria</taxon>
        <taxon>Bacillati</taxon>
        <taxon>Actinomycetota</taxon>
        <taxon>Actinomycetes</taxon>
        <taxon>Micrococcales</taxon>
        <taxon>Pengzhenrongella</taxon>
    </lineage>
</organism>
<feature type="transmembrane region" description="Helical" evidence="1">
    <location>
        <begin position="12"/>
        <end position="36"/>
    </location>
</feature>
<dbReference type="AlphaFoldDB" id="A0A8A4Z9M1"/>
<name>A0A8A4Z9M1_9MICO</name>
<proteinExistence type="predicted"/>
<dbReference type="RefSeq" id="WP_227422351.1">
    <property type="nucleotide sequence ID" value="NZ_CP071868.1"/>
</dbReference>
<evidence type="ECO:0000313" key="3">
    <source>
        <dbReference type="Proteomes" id="UP000663937"/>
    </source>
</evidence>
<dbReference type="KEGG" id="psic:J4E96_12045"/>
<keyword evidence="1" id="KW-0812">Transmembrane</keyword>
<reference evidence="2" key="1">
    <citation type="submission" date="2021-03" db="EMBL/GenBank/DDBJ databases">
        <title>Pengzhenrongella sicca gen. nov., sp. nov., a new member of suborder Micrococcineae isolated from High-Arctic tundra soil.</title>
        <authorList>
            <person name="Peng F."/>
        </authorList>
    </citation>
    <scope>NUCLEOTIDE SEQUENCE</scope>
    <source>
        <strain evidence="2">LRZ-2</strain>
    </source>
</reference>
<keyword evidence="3" id="KW-1185">Reference proteome</keyword>
<protein>
    <submittedName>
        <fullName evidence="2">Uncharacterized protein</fullName>
    </submittedName>
</protein>
<dbReference type="Proteomes" id="UP000663937">
    <property type="component" value="Chromosome"/>
</dbReference>
<dbReference type="EMBL" id="CP071868">
    <property type="protein sequence ID" value="QTE28121.1"/>
    <property type="molecule type" value="Genomic_DNA"/>
</dbReference>
<accession>A0A8A4Z9M1</accession>
<evidence type="ECO:0000256" key="1">
    <source>
        <dbReference type="SAM" id="Phobius"/>
    </source>
</evidence>
<gene>
    <name evidence="2" type="ORF">J4E96_12045</name>
</gene>
<keyword evidence="1" id="KW-1133">Transmembrane helix</keyword>
<evidence type="ECO:0000313" key="2">
    <source>
        <dbReference type="EMBL" id="QTE28121.1"/>
    </source>
</evidence>
<keyword evidence="1" id="KW-0472">Membrane</keyword>
<sequence length="164" mass="17990">MPSDELYPPVAYSWWVPALGALLLLLVVAWFVLVVWRTRRAAPTDVVVDATKPADAPSRARVDPYRALRDAHLARLDDVARRSKAGAISSRDAHLELSVIARSFGTARMGVDMTVLTVREVRALGGAIRMSALLDRLSPGAFAPRSKRTVSASTDRAREVIDTW</sequence>